<evidence type="ECO:0000313" key="1">
    <source>
        <dbReference type="EMBL" id="MDL4937409.1"/>
    </source>
</evidence>
<organism evidence="1 2">
    <name type="scientific">Enterococcus gallinarum</name>
    <dbReference type="NCBI Taxonomy" id="1353"/>
    <lineage>
        <taxon>Bacteria</taxon>
        <taxon>Bacillati</taxon>
        <taxon>Bacillota</taxon>
        <taxon>Bacilli</taxon>
        <taxon>Lactobacillales</taxon>
        <taxon>Enterococcaceae</taxon>
        <taxon>Enterococcus</taxon>
    </lineage>
</organism>
<reference evidence="1 2" key="1">
    <citation type="submission" date="2023-06" db="EMBL/GenBank/DDBJ databases">
        <title>Acute promotion of culturable opportunistic pathogens and persistent increase of antibiotic resistance following antibiotic exposure in mouse gut microbiota.</title>
        <authorList>
            <person name="Li L."/>
            <person name="Wang B."/>
            <person name="Sun Y."/>
            <person name="Wang M."/>
            <person name="Xu H."/>
        </authorList>
    </citation>
    <scope>NUCLEOTIDE SEQUENCE [LARGE SCALE GENOMIC DNA]</scope>
    <source>
        <strain evidence="1 2">CRI2_2</strain>
    </source>
</reference>
<proteinExistence type="predicted"/>
<dbReference type="RefSeq" id="WP_103301221.1">
    <property type="nucleotide sequence ID" value="NZ_CP078506.1"/>
</dbReference>
<protein>
    <recommendedName>
        <fullName evidence="3">Phage protein</fullName>
    </recommendedName>
</protein>
<evidence type="ECO:0008006" key="3">
    <source>
        <dbReference type="Google" id="ProtNLM"/>
    </source>
</evidence>
<name>A0ABD4ZXB1_ENTGA</name>
<accession>A0ABD4ZXB1</accession>
<evidence type="ECO:0000313" key="2">
    <source>
        <dbReference type="Proteomes" id="UP001241571"/>
    </source>
</evidence>
<dbReference type="EMBL" id="JASUBT010000017">
    <property type="protein sequence ID" value="MDL4937409.1"/>
    <property type="molecule type" value="Genomic_DNA"/>
</dbReference>
<dbReference type="AlphaFoldDB" id="A0ABD4ZXB1"/>
<sequence length="143" mass="17200">MPQTYYEEFSRLPKDKMAQKMEDMTFAYNETRVPKKHYKKLLDMAQEEIIESSVELNLIDTYYRMIEQLKKANPKWLFQALLCIDQGIKPNSIKADEYQALELTWHKFNDDKKAKSIDKQWLDYFESIKVNGAFYSFTEREDD</sequence>
<dbReference type="Proteomes" id="UP001241571">
    <property type="component" value="Unassembled WGS sequence"/>
</dbReference>
<gene>
    <name evidence="1" type="ORF">QRX88_17030</name>
</gene>
<comment type="caution">
    <text evidence="1">The sequence shown here is derived from an EMBL/GenBank/DDBJ whole genome shotgun (WGS) entry which is preliminary data.</text>
</comment>